<evidence type="ECO:0000313" key="2">
    <source>
        <dbReference type="Proteomes" id="UP000029989"/>
    </source>
</evidence>
<accession>A0A0A0F3P9</accession>
<evidence type="ECO:0008006" key="3">
    <source>
        <dbReference type="Google" id="ProtNLM"/>
    </source>
</evidence>
<gene>
    <name evidence="1" type="ORF">N799_12200</name>
</gene>
<evidence type="ECO:0000313" key="1">
    <source>
        <dbReference type="EMBL" id="KGM56963.1"/>
    </source>
</evidence>
<proteinExistence type="predicted"/>
<keyword evidence="2" id="KW-1185">Reference proteome</keyword>
<dbReference type="EMBL" id="AVPT01000006">
    <property type="protein sequence ID" value="KGM56963.1"/>
    <property type="molecule type" value="Genomic_DNA"/>
</dbReference>
<dbReference type="RefSeq" id="WP_036208693.1">
    <property type="nucleotide sequence ID" value="NZ_AVPT01000006.1"/>
</dbReference>
<comment type="caution">
    <text evidence="1">The sequence shown here is derived from an EMBL/GenBank/DDBJ whole genome shotgun (WGS) entry which is preliminary data.</text>
</comment>
<reference evidence="1 2" key="1">
    <citation type="journal article" date="2015" name="Stand. Genomic Sci.">
        <title>Genomic information of the arsenic-resistant bacterium Lysobacter arseniciresistens type strain ZS79(T) and comparison of Lysobacter draft genomes.</title>
        <authorList>
            <person name="Liu L."/>
            <person name="Zhang S."/>
            <person name="Luo M."/>
            <person name="Wang G."/>
        </authorList>
    </citation>
    <scope>NUCLEOTIDE SEQUENCE [LARGE SCALE GENOMIC DNA]</scope>
    <source>
        <strain evidence="1 2">ZS79</strain>
    </source>
</reference>
<dbReference type="Proteomes" id="UP000029989">
    <property type="component" value="Unassembled WGS sequence"/>
</dbReference>
<sequence length="154" mass="17044">MPDSLADRGLADPSREDYTTVDARVAAEWPLRTDEPKLVVGAEVGYALETPLAAATGTGGSGDAGGLAWQVQASVLDFAPRHHIGLVAGRVDAGWLLSPDHRPNDRLAEIAYQWQFRPKTSMEARFRERREIEHPAGTRARVDRDLYVRVTHKF</sequence>
<dbReference type="OrthoDB" id="6018076at2"/>
<dbReference type="AlphaFoldDB" id="A0A0A0F3P9"/>
<name>A0A0A0F3P9_9GAMM</name>
<protein>
    <recommendedName>
        <fullName evidence="3">Porin</fullName>
    </recommendedName>
</protein>
<organism evidence="1 2">
    <name type="scientific">Lysobacter arseniciresistens ZS79</name>
    <dbReference type="NCBI Taxonomy" id="913325"/>
    <lineage>
        <taxon>Bacteria</taxon>
        <taxon>Pseudomonadati</taxon>
        <taxon>Pseudomonadota</taxon>
        <taxon>Gammaproteobacteria</taxon>
        <taxon>Lysobacterales</taxon>
        <taxon>Lysobacteraceae</taxon>
        <taxon>Novilysobacter</taxon>
    </lineage>
</organism>